<evidence type="ECO:0000313" key="4">
    <source>
        <dbReference type="EMBL" id="MEA5259346.1"/>
    </source>
</evidence>
<evidence type="ECO:0000313" key="5">
    <source>
        <dbReference type="Proteomes" id="UP001304671"/>
    </source>
</evidence>
<keyword evidence="1" id="KW-0597">Phosphoprotein</keyword>
<dbReference type="Gene3D" id="2.40.50.1020">
    <property type="entry name" value="LytTr DNA-binding domain"/>
    <property type="match status" value="1"/>
</dbReference>
<dbReference type="GO" id="GO:0003677">
    <property type="term" value="F:DNA binding"/>
    <property type="evidence" value="ECO:0007669"/>
    <property type="project" value="UniProtKB-KW"/>
</dbReference>
<name>A0ABU5QQJ0_9BACT</name>
<keyword evidence="5" id="KW-1185">Reference proteome</keyword>
<dbReference type="Pfam" id="PF04397">
    <property type="entry name" value="LytTR"/>
    <property type="match status" value="1"/>
</dbReference>
<accession>A0ABU5QQJ0</accession>
<keyword evidence="4" id="KW-0238">DNA-binding</keyword>
<dbReference type="InterPro" id="IPR011006">
    <property type="entry name" value="CheY-like_superfamily"/>
</dbReference>
<dbReference type="PROSITE" id="PS50930">
    <property type="entry name" value="HTH_LYTTR"/>
    <property type="match status" value="1"/>
</dbReference>
<proteinExistence type="predicted"/>
<dbReference type="PANTHER" id="PTHR37299">
    <property type="entry name" value="TRANSCRIPTIONAL REGULATOR-RELATED"/>
    <property type="match status" value="1"/>
</dbReference>
<organism evidence="4 5">
    <name type="scientific">Arcicella aquatica</name>
    <dbReference type="NCBI Taxonomy" id="217141"/>
    <lineage>
        <taxon>Bacteria</taxon>
        <taxon>Pseudomonadati</taxon>
        <taxon>Bacteroidota</taxon>
        <taxon>Cytophagia</taxon>
        <taxon>Cytophagales</taxon>
        <taxon>Flectobacillaceae</taxon>
        <taxon>Arcicella</taxon>
    </lineage>
</organism>
<dbReference type="SMART" id="SM00448">
    <property type="entry name" value="REC"/>
    <property type="match status" value="1"/>
</dbReference>
<evidence type="ECO:0000259" key="3">
    <source>
        <dbReference type="PROSITE" id="PS50930"/>
    </source>
</evidence>
<dbReference type="Gene3D" id="3.40.50.2300">
    <property type="match status" value="1"/>
</dbReference>
<dbReference type="PANTHER" id="PTHR37299:SF1">
    <property type="entry name" value="STAGE 0 SPORULATION PROTEIN A HOMOLOG"/>
    <property type="match status" value="1"/>
</dbReference>
<dbReference type="EMBL" id="JAYFUL010000029">
    <property type="protein sequence ID" value="MEA5259346.1"/>
    <property type="molecule type" value="Genomic_DNA"/>
</dbReference>
<feature type="domain" description="Response regulatory" evidence="2">
    <location>
        <begin position="5"/>
        <end position="116"/>
    </location>
</feature>
<dbReference type="InterPro" id="IPR007492">
    <property type="entry name" value="LytTR_DNA-bd_dom"/>
</dbReference>
<feature type="domain" description="HTH LytTR-type" evidence="3">
    <location>
        <begin position="138"/>
        <end position="236"/>
    </location>
</feature>
<dbReference type="Pfam" id="PF00072">
    <property type="entry name" value="Response_reg"/>
    <property type="match status" value="1"/>
</dbReference>
<reference evidence="4 5" key="1">
    <citation type="submission" date="2023-12" db="EMBL/GenBank/DDBJ databases">
        <title>Novel species of the genus Arcicella isolated from rivers.</title>
        <authorList>
            <person name="Lu H."/>
        </authorList>
    </citation>
    <scope>NUCLEOTIDE SEQUENCE [LARGE SCALE GENOMIC DNA]</scope>
    <source>
        <strain evidence="4 5">LMG 21963</strain>
    </source>
</reference>
<comment type="caution">
    <text evidence="4">The sequence shown here is derived from an EMBL/GenBank/DDBJ whole genome shotgun (WGS) entry which is preliminary data.</text>
</comment>
<evidence type="ECO:0000259" key="2">
    <source>
        <dbReference type="PROSITE" id="PS50110"/>
    </source>
</evidence>
<dbReference type="RefSeq" id="WP_323250876.1">
    <property type="nucleotide sequence ID" value="NZ_JAYFUL010000029.1"/>
</dbReference>
<dbReference type="SMART" id="SM00850">
    <property type="entry name" value="LytTR"/>
    <property type="match status" value="1"/>
</dbReference>
<dbReference type="InterPro" id="IPR001789">
    <property type="entry name" value="Sig_transdc_resp-reg_receiver"/>
</dbReference>
<dbReference type="SUPFAM" id="SSF52172">
    <property type="entry name" value="CheY-like"/>
    <property type="match status" value="1"/>
</dbReference>
<dbReference type="Proteomes" id="UP001304671">
    <property type="component" value="Unassembled WGS sequence"/>
</dbReference>
<evidence type="ECO:0000256" key="1">
    <source>
        <dbReference type="PROSITE-ProRule" id="PRU00169"/>
    </source>
</evidence>
<dbReference type="PROSITE" id="PS50110">
    <property type="entry name" value="RESPONSE_REGULATORY"/>
    <property type="match status" value="1"/>
</dbReference>
<sequence>MMKLTCVIVDDEPLAREGLAKYVEAIDYLTLVGMAENPLELDKLLENENVDLIFLDIQMPFMSGLDFLKIKKDLPMVIITTAYQNYALEGFQFDVMDYLLKPITFNRFFKAVSKAREYQQYRNHKAGMIEEIDRNDFFFIKCDNKFEKIFINEILFIQALENYVFIQTETNKYMTLISLKAVEEYLDKKHFIQVHKSYIIAVSKIKTIENNEIFIQGFKIPLSRSFKEQVLDKVLKDNLLRK</sequence>
<gene>
    <name evidence="4" type="ORF">VB264_16225</name>
</gene>
<feature type="modified residue" description="4-aspartylphosphate" evidence="1">
    <location>
        <position position="56"/>
    </location>
</feature>
<dbReference type="InterPro" id="IPR046947">
    <property type="entry name" value="LytR-like"/>
</dbReference>
<protein>
    <submittedName>
        <fullName evidence="4">LytTR family DNA-binding domain-containing protein</fullName>
    </submittedName>
</protein>